<proteinExistence type="predicted"/>
<protein>
    <submittedName>
        <fullName evidence="2">Uncharacterized protein</fullName>
    </submittedName>
</protein>
<reference evidence="2" key="1">
    <citation type="submission" date="2018-02" db="EMBL/GenBank/DDBJ databases">
        <title>Rhizophora mucronata_Transcriptome.</title>
        <authorList>
            <person name="Meera S.P."/>
            <person name="Sreeshan A."/>
            <person name="Augustine A."/>
        </authorList>
    </citation>
    <scope>NUCLEOTIDE SEQUENCE</scope>
    <source>
        <tissue evidence="2">Leaf</tissue>
    </source>
</reference>
<dbReference type="EMBL" id="GGEC01016443">
    <property type="protein sequence ID" value="MBW96926.1"/>
    <property type="molecule type" value="Transcribed_RNA"/>
</dbReference>
<dbReference type="AlphaFoldDB" id="A0A2P2JTW8"/>
<organism evidence="2">
    <name type="scientific">Rhizophora mucronata</name>
    <name type="common">Asiatic mangrove</name>
    <dbReference type="NCBI Taxonomy" id="61149"/>
    <lineage>
        <taxon>Eukaryota</taxon>
        <taxon>Viridiplantae</taxon>
        <taxon>Streptophyta</taxon>
        <taxon>Embryophyta</taxon>
        <taxon>Tracheophyta</taxon>
        <taxon>Spermatophyta</taxon>
        <taxon>Magnoliopsida</taxon>
        <taxon>eudicotyledons</taxon>
        <taxon>Gunneridae</taxon>
        <taxon>Pentapetalae</taxon>
        <taxon>rosids</taxon>
        <taxon>fabids</taxon>
        <taxon>Malpighiales</taxon>
        <taxon>Rhizophoraceae</taxon>
        <taxon>Rhizophora</taxon>
    </lineage>
</organism>
<sequence length="59" mass="6542">METNGALSDSHENGCLECSNNSNKESSIEKEVFVNHGGHLLRIQVILKHLLKLLSHGYP</sequence>
<feature type="region of interest" description="Disordered" evidence="1">
    <location>
        <begin position="1"/>
        <end position="22"/>
    </location>
</feature>
<evidence type="ECO:0000313" key="2">
    <source>
        <dbReference type="EMBL" id="MBW96926.1"/>
    </source>
</evidence>
<name>A0A2P2JTW8_RHIMU</name>
<accession>A0A2P2JTW8</accession>
<evidence type="ECO:0000256" key="1">
    <source>
        <dbReference type="SAM" id="MobiDB-lite"/>
    </source>
</evidence>